<dbReference type="PANTHER" id="PTHR48100">
    <property type="entry name" value="BROAD-SPECIFICITY PHOSPHATASE YOR283W-RELATED"/>
    <property type="match status" value="1"/>
</dbReference>
<dbReference type="AlphaFoldDB" id="A0A919FJ32"/>
<dbReference type="CDD" id="cd07067">
    <property type="entry name" value="HP_PGM_like"/>
    <property type="match status" value="1"/>
</dbReference>
<dbReference type="EMBL" id="BNAS01000001">
    <property type="protein sequence ID" value="GHH66245.1"/>
    <property type="molecule type" value="Genomic_DNA"/>
</dbReference>
<accession>A0A919FJ32</accession>
<keyword evidence="1" id="KW-0413">Isomerase</keyword>
<comment type="caution">
    <text evidence="1">The sequence shown here is derived from an EMBL/GenBank/DDBJ whole genome shotgun (WGS) entry which is preliminary data.</text>
</comment>
<dbReference type="Proteomes" id="UP000627369">
    <property type="component" value="Unassembled WGS sequence"/>
</dbReference>
<dbReference type="InterPro" id="IPR029033">
    <property type="entry name" value="His_PPase_superfam"/>
</dbReference>
<dbReference type="Pfam" id="PF00300">
    <property type="entry name" value="His_Phos_1"/>
    <property type="match status" value="1"/>
</dbReference>
<dbReference type="InterPro" id="IPR013078">
    <property type="entry name" value="His_Pase_superF_clade-1"/>
</dbReference>
<evidence type="ECO:0000313" key="1">
    <source>
        <dbReference type="EMBL" id="GHH66245.1"/>
    </source>
</evidence>
<dbReference type="GO" id="GO:0016791">
    <property type="term" value="F:phosphatase activity"/>
    <property type="evidence" value="ECO:0007669"/>
    <property type="project" value="TreeGrafter"/>
</dbReference>
<reference evidence="1" key="2">
    <citation type="submission" date="2020-09" db="EMBL/GenBank/DDBJ databases">
        <authorList>
            <person name="Sun Q."/>
            <person name="Zhou Y."/>
        </authorList>
    </citation>
    <scope>NUCLEOTIDE SEQUENCE</scope>
    <source>
        <strain evidence="1">CGMCC 4.7398</strain>
    </source>
</reference>
<dbReference type="SUPFAM" id="SSF53254">
    <property type="entry name" value="Phosphoglycerate mutase-like"/>
    <property type="match status" value="1"/>
</dbReference>
<keyword evidence="2" id="KW-1185">Reference proteome</keyword>
<dbReference type="Gene3D" id="3.40.50.1240">
    <property type="entry name" value="Phosphoglycerate mutase-like"/>
    <property type="match status" value="1"/>
</dbReference>
<dbReference type="PANTHER" id="PTHR48100:SF58">
    <property type="entry name" value="PE-PGRS FAMILY PROTEIN PE_PGRS11"/>
    <property type="match status" value="1"/>
</dbReference>
<reference evidence="1" key="1">
    <citation type="journal article" date="2014" name="Int. J. Syst. Evol. Microbiol.">
        <title>Complete genome sequence of Corynebacterium casei LMG S-19264T (=DSM 44701T), isolated from a smear-ripened cheese.</title>
        <authorList>
            <consortium name="US DOE Joint Genome Institute (JGI-PGF)"/>
            <person name="Walter F."/>
            <person name="Albersmeier A."/>
            <person name="Kalinowski J."/>
            <person name="Ruckert C."/>
        </authorList>
    </citation>
    <scope>NUCLEOTIDE SEQUENCE</scope>
    <source>
        <strain evidence="1">CGMCC 4.7398</strain>
    </source>
</reference>
<dbReference type="GO" id="GO:0016853">
    <property type="term" value="F:isomerase activity"/>
    <property type="evidence" value="ECO:0007669"/>
    <property type="project" value="UniProtKB-KW"/>
</dbReference>
<organism evidence="1 2">
    <name type="scientific">Promicromonospora soli</name>
    <dbReference type="NCBI Taxonomy" id="2035533"/>
    <lineage>
        <taxon>Bacteria</taxon>
        <taxon>Bacillati</taxon>
        <taxon>Actinomycetota</taxon>
        <taxon>Actinomycetes</taxon>
        <taxon>Micrococcales</taxon>
        <taxon>Promicromonosporaceae</taxon>
        <taxon>Promicromonospora</taxon>
    </lineage>
</organism>
<dbReference type="GO" id="GO:0005737">
    <property type="term" value="C:cytoplasm"/>
    <property type="evidence" value="ECO:0007669"/>
    <property type="project" value="TreeGrafter"/>
</dbReference>
<proteinExistence type="predicted"/>
<dbReference type="InterPro" id="IPR001345">
    <property type="entry name" value="PG/BPGM_mutase_AS"/>
</dbReference>
<sequence length="223" mass="23722">MPFMRLLLLRHGQTPSNVHGLLDTANPGPGLTRLGERQAAAVPHGLRDRRVDAIAVSRLVRTSLTGAPLARERGIEPMTVDGLHEIEAGELEMAGAHEAHQLYLSTVFAWARGDVDRAMPGGSDGHAFLGRYDRAVEQIAARGWDSVVVVSHGAAIRTWVSARVAGVDVDHVERTTLANTGLVEIEGDPVSGWQLVAWTSDPIGGTELAAPAADDPTGEPVED</sequence>
<dbReference type="InterPro" id="IPR050275">
    <property type="entry name" value="PGM_Phosphatase"/>
</dbReference>
<protein>
    <submittedName>
        <fullName evidence="1">Isomerase</fullName>
    </submittedName>
</protein>
<name>A0A919FJ32_9MICO</name>
<gene>
    <name evidence="1" type="ORF">GCM10017772_05830</name>
</gene>
<dbReference type="PROSITE" id="PS00175">
    <property type="entry name" value="PG_MUTASE"/>
    <property type="match status" value="1"/>
</dbReference>
<dbReference type="SMART" id="SM00855">
    <property type="entry name" value="PGAM"/>
    <property type="match status" value="1"/>
</dbReference>
<evidence type="ECO:0000313" key="2">
    <source>
        <dbReference type="Proteomes" id="UP000627369"/>
    </source>
</evidence>